<dbReference type="HOGENOM" id="CLU_596994_0_0_7"/>
<feature type="region of interest" description="Disordered" evidence="2">
    <location>
        <begin position="222"/>
        <end position="262"/>
    </location>
</feature>
<protein>
    <submittedName>
        <fullName evidence="4">Type IV pilus biogenesis protein MshN, putative</fullName>
    </submittedName>
</protein>
<dbReference type="EMBL" id="CP000142">
    <property type="protein sequence ID" value="ABA87647.2"/>
    <property type="molecule type" value="Genomic_DNA"/>
</dbReference>
<dbReference type="eggNOG" id="COG0457">
    <property type="taxonomic scope" value="Bacteria"/>
</dbReference>
<dbReference type="STRING" id="338963.Pcar_0387"/>
<sequence>MSLINQMLKDLEKRSTPDASSGHGRAAFAPAVRADRRRKVLWLGLPLLLLILGVGLWAGFGHVGEAPPPSDLDPVVTDETQDNLPSVATQQSVLPAAPEAVSLKTLRLFPHDHRLQVEAVFSEAPAYRLLRIDHGRQLVLELPEASLPAALPPAASWPLLRSVGYERGEHGPRLVFTFKAACRYEELALLAAADGQDQMLRFTVQPEPSAVAATVARPAPVLPSEDKAASEPVPAAVATVQPEQPTAQPERSTAEPKTFAAQPGMTRQTLQLTPHERASEFSRDALAALQQGKERDAEAALRSALAIEPGHEQACDLLLRLLKKQGRRAEIRLLLATAVREHPAQLSYRENYARLLIEEGALTEAREQLAREPRPSVAEALDLYAMLATVYQRLAQYEAAAHIYRQMLEVQPEKAIWWMGLGIALEGNLEENQARQAYDQALARGGLSAGLQTYIRQRLTVLKNRHAQNPATVTDAGKEPS</sequence>
<feature type="transmembrane region" description="Helical" evidence="3">
    <location>
        <begin position="40"/>
        <end position="60"/>
    </location>
</feature>
<name>Q3A7J7_SYNC1</name>
<organism evidence="4 5">
    <name type="scientific">Syntrophotalea carbinolica (strain DSM 2380 / NBRC 103641 / GraBd1)</name>
    <name type="common">Pelobacter carbinolicus</name>
    <dbReference type="NCBI Taxonomy" id="338963"/>
    <lineage>
        <taxon>Bacteria</taxon>
        <taxon>Pseudomonadati</taxon>
        <taxon>Thermodesulfobacteriota</taxon>
        <taxon>Desulfuromonadia</taxon>
        <taxon>Desulfuromonadales</taxon>
        <taxon>Syntrophotaleaceae</taxon>
        <taxon>Syntrophotalea</taxon>
    </lineage>
</organism>
<reference evidence="4 5" key="2">
    <citation type="journal article" date="2012" name="BMC Genomics">
        <title>The genome of Pelobacter carbinolicus reveals surprising metabolic capabilities and physiological features.</title>
        <authorList>
            <person name="Aklujkar M."/>
            <person name="Haveman S.A."/>
            <person name="Didonato R.Jr."/>
            <person name="Chertkov O."/>
            <person name="Han C.S."/>
            <person name="Land M.L."/>
            <person name="Brown P."/>
            <person name="Lovley D.R."/>
        </authorList>
    </citation>
    <scope>NUCLEOTIDE SEQUENCE [LARGE SCALE GENOMIC DNA]</scope>
    <source>
        <strain evidence="5">DSM 2380 / NBRC 103641 / GraBd1</strain>
    </source>
</reference>
<accession>Q3A7J7</accession>
<dbReference type="AlphaFoldDB" id="Q3A7J7"/>
<dbReference type="SUPFAM" id="SSF48452">
    <property type="entry name" value="TPR-like"/>
    <property type="match status" value="1"/>
</dbReference>
<feature type="repeat" description="TPR" evidence="1">
    <location>
        <begin position="381"/>
        <end position="414"/>
    </location>
</feature>
<evidence type="ECO:0000313" key="5">
    <source>
        <dbReference type="Proteomes" id="UP000002534"/>
    </source>
</evidence>
<evidence type="ECO:0000256" key="2">
    <source>
        <dbReference type="SAM" id="MobiDB-lite"/>
    </source>
</evidence>
<dbReference type="InterPro" id="IPR019734">
    <property type="entry name" value="TPR_rpt"/>
</dbReference>
<keyword evidence="5" id="KW-1185">Reference proteome</keyword>
<dbReference type="OrthoDB" id="5406098at2"/>
<evidence type="ECO:0000313" key="4">
    <source>
        <dbReference type="EMBL" id="ABA87647.2"/>
    </source>
</evidence>
<dbReference type="RefSeq" id="WP_011340069.1">
    <property type="nucleotide sequence ID" value="NC_007498.2"/>
</dbReference>
<dbReference type="Gene3D" id="1.25.40.10">
    <property type="entry name" value="Tetratricopeptide repeat domain"/>
    <property type="match status" value="2"/>
</dbReference>
<dbReference type="KEGG" id="pca:Pcar_0387"/>
<gene>
    <name evidence="4" type="primary">mshN</name>
    <name evidence="4" type="ordered locus">Pcar_0387</name>
</gene>
<proteinExistence type="predicted"/>
<keyword evidence="1" id="KW-0802">TPR repeat</keyword>
<keyword evidence="3" id="KW-0812">Transmembrane</keyword>
<dbReference type="PROSITE" id="PS50005">
    <property type="entry name" value="TPR"/>
    <property type="match status" value="1"/>
</dbReference>
<evidence type="ECO:0000256" key="1">
    <source>
        <dbReference type="PROSITE-ProRule" id="PRU00339"/>
    </source>
</evidence>
<dbReference type="Proteomes" id="UP000002534">
    <property type="component" value="Chromosome"/>
</dbReference>
<keyword evidence="3" id="KW-1133">Transmembrane helix</keyword>
<keyword evidence="3" id="KW-0472">Membrane</keyword>
<reference evidence="5" key="1">
    <citation type="submission" date="2005-10" db="EMBL/GenBank/DDBJ databases">
        <title>Complete sequence of Pelobacter carbinolicus DSM 2380.</title>
        <authorList>
            <person name="Copeland A."/>
            <person name="Lucas S."/>
            <person name="Lapidus A."/>
            <person name="Barry K."/>
            <person name="Detter J.C."/>
            <person name="Glavina T."/>
            <person name="Hammon N."/>
            <person name="Israni S."/>
            <person name="Pitluck S."/>
            <person name="Chertkov O."/>
            <person name="Schmutz J."/>
            <person name="Larimer F."/>
            <person name="Land M."/>
            <person name="Kyrpides N."/>
            <person name="Ivanova N."/>
            <person name="Richardson P."/>
        </authorList>
    </citation>
    <scope>NUCLEOTIDE SEQUENCE [LARGE SCALE GENOMIC DNA]</scope>
    <source>
        <strain evidence="5">DSM 2380 / NBRC 103641 / GraBd1</strain>
    </source>
</reference>
<dbReference type="SMART" id="SM00028">
    <property type="entry name" value="TPR"/>
    <property type="match status" value="3"/>
</dbReference>
<dbReference type="InterPro" id="IPR011990">
    <property type="entry name" value="TPR-like_helical_dom_sf"/>
</dbReference>
<feature type="compositionally biased region" description="Polar residues" evidence="2">
    <location>
        <begin position="241"/>
        <end position="251"/>
    </location>
</feature>
<evidence type="ECO:0000256" key="3">
    <source>
        <dbReference type="SAM" id="Phobius"/>
    </source>
</evidence>